<dbReference type="PANTHER" id="PTHR46911:SF1">
    <property type="entry name" value="2-ISOPROPYLMALATE SYNTHASE"/>
    <property type="match status" value="1"/>
</dbReference>
<dbReference type="GO" id="GO:0009098">
    <property type="term" value="P:L-leucine biosynthetic process"/>
    <property type="evidence" value="ECO:0007669"/>
    <property type="project" value="InterPro"/>
</dbReference>
<dbReference type="InterPro" id="IPR013709">
    <property type="entry name" value="2-isopropylmalate_synth_dimer"/>
</dbReference>
<reference evidence="3 4" key="1">
    <citation type="submission" date="2016-10" db="EMBL/GenBank/DDBJ databases">
        <title>Genome sequence of Rothia aeria strain JCM11412.</title>
        <authorList>
            <person name="Nambu T."/>
        </authorList>
    </citation>
    <scope>NUCLEOTIDE SEQUENCE [LARGE SCALE GENOMIC DNA]</scope>
    <source>
        <strain evidence="3 4">JCM 11412</strain>
    </source>
</reference>
<sequence length="93" mass="9819">MTLNVEGRTYNRTGTGTGPVDALQNVLSAEGVDIRVMDYSEHTLSSSSAANAACYIEAAVDTRVLWGIGIDSSTTRAALKAMISAVNRALRDV</sequence>
<feature type="domain" description="2-isopropylmalate synthase LeuA allosteric (dimerisation)" evidence="2">
    <location>
        <begin position="1"/>
        <end position="90"/>
    </location>
</feature>
<dbReference type="InterPro" id="IPR036230">
    <property type="entry name" value="LeuA_allosteric_dom_sf"/>
</dbReference>
<keyword evidence="1" id="KW-0808">Transferase</keyword>
<dbReference type="AlphaFoldDB" id="A0A2Z5R172"/>
<dbReference type="GO" id="GO:0003852">
    <property type="term" value="F:2-isopropylmalate synthase activity"/>
    <property type="evidence" value="ECO:0007669"/>
    <property type="project" value="InterPro"/>
</dbReference>
<name>A0A2Z5R172_9MICC</name>
<organism evidence="3 4">
    <name type="scientific">Rothia aeria</name>
    <dbReference type="NCBI Taxonomy" id="172042"/>
    <lineage>
        <taxon>Bacteria</taxon>
        <taxon>Bacillati</taxon>
        <taxon>Actinomycetota</taxon>
        <taxon>Actinomycetes</taxon>
        <taxon>Micrococcales</taxon>
        <taxon>Micrococcaceae</taxon>
        <taxon>Rothia</taxon>
    </lineage>
</organism>
<dbReference type="SUPFAM" id="SSF110921">
    <property type="entry name" value="2-isopropylmalate synthase LeuA, allosteric (dimerisation) domain"/>
    <property type="match status" value="1"/>
</dbReference>
<dbReference type="Gene3D" id="3.30.160.270">
    <property type="match status" value="1"/>
</dbReference>
<accession>A0A2Z5R172</accession>
<evidence type="ECO:0000256" key="1">
    <source>
        <dbReference type="ARBA" id="ARBA00022679"/>
    </source>
</evidence>
<proteinExistence type="predicted"/>
<dbReference type="KEGG" id="raj:RA11412_1935"/>
<dbReference type="Proteomes" id="UP000250241">
    <property type="component" value="Chromosome"/>
</dbReference>
<gene>
    <name evidence="3" type="ORF">RA11412_1935</name>
</gene>
<keyword evidence="4" id="KW-1185">Reference proteome</keyword>
<dbReference type="EMBL" id="AP017895">
    <property type="protein sequence ID" value="BAV88234.1"/>
    <property type="molecule type" value="Genomic_DNA"/>
</dbReference>
<evidence type="ECO:0000313" key="4">
    <source>
        <dbReference type="Proteomes" id="UP000250241"/>
    </source>
</evidence>
<protein>
    <submittedName>
        <fullName evidence="3">2-isopropylmalate synthase</fullName>
    </submittedName>
</protein>
<dbReference type="Pfam" id="PF08502">
    <property type="entry name" value="LeuA_dimer"/>
    <property type="match status" value="1"/>
</dbReference>
<evidence type="ECO:0000259" key="2">
    <source>
        <dbReference type="SMART" id="SM00917"/>
    </source>
</evidence>
<evidence type="ECO:0000313" key="3">
    <source>
        <dbReference type="EMBL" id="BAV88234.1"/>
    </source>
</evidence>
<dbReference type="PANTHER" id="PTHR46911">
    <property type="match status" value="1"/>
</dbReference>
<dbReference type="SMART" id="SM00917">
    <property type="entry name" value="LeuA_dimer"/>
    <property type="match status" value="1"/>
</dbReference>